<organism evidence="1">
    <name type="scientific">Lepeophtheirus salmonis</name>
    <name type="common">Salmon louse</name>
    <name type="synonym">Caligus salmonis</name>
    <dbReference type="NCBI Taxonomy" id="72036"/>
    <lineage>
        <taxon>Eukaryota</taxon>
        <taxon>Metazoa</taxon>
        <taxon>Ecdysozoa</taxon>
        <taxon>Arthropoda</taxon>
        <taxon>Crustacea</taxon>
        <taxon>Multicrustacea</taxon>
        <taxon>Hexanauplia</taxon>
        <taxon>Copepoda</taxon>
        <taxon>Siphonostomatoida</taxon>
        <taxon>Caligidae</taxon>
        <taxon>Lepeophtheirus</taxon>
    </lineage>
</organism>
<feature type="non-terminal residue" evidence="1">
    <location>
        <position position="92"/>
    </location>
</feature>
<protein>
    <submittedName>
        <fullName evidence="1">Uncharacterized protein</fullName>
    </submittedName>
</protein>
<sequence length="92" mass="10950">MCSAWRCLDYVLSRPMDLCWRFLFDYMLQGVELWPVEDRIYHLSIEEQIIVDYSPSINTFLAVNPGLAKFLATFLAFEYDLCRLISIYVIHF</sequence>
<accession>A0A0K2UGI6</accession>
<name>A0A0K2UGI6_LEPSM</name>
<dbReference type="AlphaFoldDB" id="A0A0K2UGI6"/>
<evidence type="ECO:0000313" key="1">
    <source>
        <dbReference type="EMBL" id="CDW37195.1"/>
    </source>
</evidence>
<dbReference type="EMBL" id="HACA01019834">
    <property type="protein sequence ID" value="CDW37195.1"/>
    <property type="molecule type" value="Transcribed_RNA"/>
</dbReference>
<proteinExistence type="predicted"/>
<reference evidence="1" key="1">
    <citation type="submission" date="2014-05" db="EMBL/GenBank/DDBJ databases">
        <authorList>
            <person name="Chronopoulou M."/>
        </authorList>
    </citation>
    <scope>NUCLEOTIDE SEQUENCE</scope>
    <source>
        <tissue evidence="1">Whole organism</tissue>
    </source>
</reference>